<reference evidence="1" key="1">
    <citation type="journal article" date="2023" name="IScience">
        <title>Live-bearing cockroach genome reveals convergent evolutionary mechanisms linked to viviparity in insects and beyond.</title>
        <authorList>
            <person name="Fouks B."/>
            <person name="Harrison M.C."/>
            <person name="Mikhailova A.A."/>
            <person name="Marchal E."/>
            <person name="English S."/>
            <person name="Carruthers M."/>
            <person name="Jennings E.C."/>
            <person name="Chiamaka E.L."/>
            <person name="Frigard R.A."/>
            <person name="Pippel M."/>
            <person name="Attardo G.M."/>
            <person name="Benoit J.B."/>
            <person name="Bornberg-Bauer E."/>
            <person name="Tobe S.S."/>
        </authorList>
    </citation>
    <scope>NUCLEOTIDE SEQUENCE</scope>
    <source>
        <strain evidence="1">Stay&amp;Tobe</strain>
    </source>
</reference>
<dbReference type="InterPro" id="IPR039150">
    <property type="entry name" value="TEFM"/>
</dbReference>
<comment type="caution">
    <text evidence="1">The sequence shown here is derived from an EMBL/GenBank/DDBJ whole genome shotgun (WGS) entry which is preliminary data.</text>
</comment>
<protein>
    <recommendedName>
        <fullName evidence="3">Transcription elongation factor, mitochondrial</fullName>
    </recommendedName>
</protein>
<evidence type="ECO:0000313" key="2">
    <source>
        <dbReference type="Proteomes" id="UP001233999"/>
    </source>
</evidence>
<reference evidence="1" key="2">
    <citation type="submission" date="2023-05" db="EMBL/GenBank/DDBJ databases">
        <authorList>
            <person name="Fouks B."/>
        </authorList>
    </citation>
    <scope>NUCLEOTIDE SEQUENCE</scope>
    <source>
        <strain evidence="1">Stay&amp;Tobe</strain>
        <tissue evidence="1">Testes</tissue>
    </source>
</reference>
<accession>A0AAD8A599</accession>
<dbReference type="PANTHER" id="PTHR21053:SF2">
    <property type="entry name" value="TRANSCRIPTION ELONGATION FACTOR, MITOCHONDRIAL"/>
    <property type="match status" value="1"/>
</dbReference>
<dbReference type="GO" id="GO:0030337">
    <property type="term" value="F:DNA polymerase processivity factor activity"/>
    <property type="evidence" value="ECO:0007669"/>
    <property type="project" value="TreeGrafter"/>
</dbReference>
<evidence type="ECO:0000313" key="1">
    <source>
        <dbReference type="EMBL" id="KAJ9592701.1"/>
    </source>
</evidence>
<dbReference type="EMBL" id="JASPKZ010003813">
    <property type="protein sequence ID" value="KAJ9592701.1"/>
    <property type="molecule type" value="Genomic_DNA"/>
</dbReference>
<feature type="non-terminal residue" evidence="1">
    <location>
        <position position="1"/>
    </location>
</feature>
<keyword evidence="2" id="KW-1185">Reference proteome</keyword>
<dbReference type="AlphaFoldDB" id="A0AAD8A599"/>
<dbReference type="GO" id="GO:0042645">
    <property type="term" value="C:mitochondrial nucleoid"/>
    <property type="evidence" value="ECO:0007669"/>
    <property type="project" value="TreeGrafter"/>
</dbReference>
<organism evidence="1 2">
    <name type="scientific">Diploptera punctata</name>
    <name type="common">Pacific beetle cockroach</name>
    <dbReference type="NCBI Taxonomy" id="6984"/>
    <lineage>
        <taxon>Eukaryota</taxon>
        <taxon>Metazoa</taxon>
        <taxon>Ecdysozoa</taxon>
        <taxon>Arthropoda</taxon>
        <taxon>Hexapoda</taxon>
        <taxon>Insecta</taxon>
        <taxon>Pterygota</taxon>
        <taxon>Neoptera</taxon>
        <taxon>Polyneoptera</taxon>
        <taxon>Dictyoptera</taxon>
        <taxon>Blattodea</taxon>
        <taxon>Blaberoidea</taxon>
        <taxon>Blaberidae</taxon>
        <taxon>Diplopterinae</taxon>
        <taxon>Diploptera</taxon>
    </lineage>
</organism>
<sequence length="353" mass="40476">PTLPKMTFTVLLKQRLCHTKQISSIYQSRYNNKEEDEILQVINNYSSDELSRFDITRSRITNLQRFRRKRGPFSTLSEILEVDGLGVKVLERLCDSILKYSSQEYDIHDESEIVKHLKALNRKSKIQVVTPPINHEQLTKMKTAVGVHIGGSAVTWTHMDQSGNVLDWNIYNLEFESKRPHVTDLFEVAKEISNNIGIGDIYVLEDKGVSSVSPIQQPASIRVNLQNFQLSAILLALLNVTHQKEKVEPVMEHAVYFLRSQLPARLFKSIVGSERVSAQSIVLDIISQNTESYDCSDVNISDKLKEMYLNRASMEKENLCWSLLLIMTFMDIVVHRNPNSLQILKNVRKNKCT</sequence>
<proteinExistence type="predicted"/>
<dbReference type="Proteomes" id="UP001233999">
    <property type="component" value="Unassembled WGS sequence"/>
</dbReference>
<dbReference type="InterPro" id="IPR010994">
    <property type="entry name" value="RuvA_2-like"/>
</dbReference>
<dbReference type="GO" id="GO:0006392">
    <property type="term" value="P:transcription elongation by mitochondrial RNA polymerase"/>
    <property type="evidence" value="ECO:0007669"/>
    <property type="project" value="InterPro"/>
</dbReference>
<evidence type="ECO:0008006" key="3">
    <source>
        <dbReference type="Google" id="ProtNLM"/>
    </source>
</evidence>
<dbReference type="PANTHER" id="PTHR21053">
    <property type="entry name" value="TRANSCRIPTION ELONGATION FACTOR, MITOCHONDRIAL"/>
    <property type="match status" value="1"/>
</dbReference>
<name>A0AAD8A599_DIPPU</name>
<gene>
    <name evidence="1" type="ORF">L9F63_015618</name>
</gene>
<dbReference type="SUPFAM" id="SSF47781">
    <property type="entry name" value="RuvA domain 2-like"/>
    <property type="match status" value="1"/>
</dbReference>